<evidence type="ECO:0000256" key="5">
    <source>
        <dbReference type="NCBIfam" id="TIGR02959"/>
    </source>
</evidence>
<dbReference type="PANTHER" id="PTHR43133:SF62">
    <property type="entry name" value="RNA POLYMERASE SIGMA FACTOR SIGZ"/>
    <property type="match status" value="1"/>
</dbReference>
<protein>
    <recommendedName>
        <fullName evidence="5">RNA polymerase sigma factor SigZ</fullName>
    </recommendedName>
</protein>
<keyword evidence="2" id="KW-0805">Transcription regulation</keyword>
<dbReference type="Pfam" id="PF08281">
    <property type="entry name" value="Sigma70_r4_2"/>
    <property type="match status" value="1"/>
</dbReference>
<dbReference type="SUPFAM" id="SSF88659">
    <property type="entry name" value="Sigma3 and sigma4 domains of RNA polymerase sigma factors"/>
    <property type="match status" value="1"/>
</dbReference>
<reference evidence="8 9" key="1">
    <citation type="submission" date="2017-05" db="EMBL/GenBank/DDBJ databases">
        <authorList>
            <person name="Varghese N."/>
            <person name="Submissions S."/>
        </authorList>
    </citation>
    <scope>NUCLEOTIDE SEQUENCE [LARGE SCALE GENOMIC DNA]</scope>
    <source>
        <strain evidence="8 9">DSM 29734</strain>
    </source>
</reference>
<dbReference type="InterPro" id="IPR013325">
    <property type="entry name" value="RNA_pol_sigma_r2"/>
</dbReference>
<organism evidence="8 9">
    <name type="scientific">Shimia sagamensis</name>
    <dbReference type="NCBI Taxonomy" id="1566352"/>
    <lineage>
        <taxon>Bacteria</taxon>
        <taxon>Pseudomonadati</taxon>
        <taxon>Pseudomonadota</taxon>
        <taxon>Alphaproteobacteria</taxon>
        <taxon>Rhodobacterales</taxon>
        <taxon>Roseobacteraceae</taxon>
    </lineage>
</organism>
<evidence type="ECO:0000256" key="1">
    <source>
        <dbReference type="ARBA" id="ARBA00010641"/>
    </source>
</evidence>
<evidence type="ECO:0000256" key="4">
    <source>
        <dbReference type="ARBA" id="ARBA00023163"/>
    </source>
</evidence>
<evidence type="ECO:0000256" key="2">
    <source>
        <dbReference type="ARBA" id="ARBA00023015"/>
    </source>
</evidence>
<evidence type="ECO:0000259" key="6">
    <source>
        <dbReference type="Pfam" id="PF04542"/>
    </source>
</evidence>
<keyword evidence="9" id="KW-1185">Reference proteome</keyword>
<dbReference type="InterPro" id="IPR013249">
    <property type="entry name" value="RNA_pol_sigma70_r4_t2"/>
</dbReference>
<dbReference type="PANTHER" id="PTHR43133">
    <property type="entry name" value="RNA POLYMERASE ECF-TYPE SIGMA FACTO"/>
    <property type="match status" value="1"/>
</dbReference>
<sequence>MHLDQIWREYGGALRGFLRKRVANEADVDDLLQDILIKTHAHLSEVRDPAALRAWLFQVARNATVDFYRARAKAQPVNADDLWYGAEEEAGALKDLEGCVASFLAALSDEDAALLRAIDLNGQSQKQVAANMGLAYSTLKSRVQAARGKMAEQYRACCAMELGANGEIIAATRKEAACPKC</sequence>
<evidence type="ECO:0000256" key="3">
    <source>
        <dbReference type="ARBA" id="ARBA00023082"/>
    </source>
</evidence>
<evidence type="ECO:0000259" key="7">
    <source>
        <dbReference type="Pfam" id="PF08281"/>
    </source>
</evidence>
<dbReference type="NCBIfam" id="TIGR02959">
    <property type="entry name" value="SigZ"/>
    <property type="match status" value="1"/>
</dbReference>
<dbReference type="InterPro" id="IPR007627">
    <property type="entry name" value="RNA_pol_sigma70_r2"/>
</dbReference>
<proteinExistence type="inferred from homology"/>
<comment type="similarity">
    <text evidence="1">Belongs to the sigma-70 factor family. ECF subfamily.</text>
</comment>
<dbReference type="Proteomes" id="UP001157961">
    <property type="component" value="Unassembled WGS sequence"/>
</dbReference>
<dbReference type="InterPro" id="IPR039425">
    <property type="entry name" value="RNA_pol_sigma-70-like"/>
</dbReference>
<gene>
    <name evidence="8" type="ORF">SAMN06265373_102532</name>
</gene>
<dbReference type="NCBIfam" id="TIGR02937">
    <property type="entry name" value="sigma70-ECF"/>
    <property type="match status" value="1"/>
</dbReference>
<name>A0ABY1NMI7_9RHOB</name>
<dbReference type="Gene3D" id="1.10.1740.10">
    <property type="match status" value="1"/>
</dbReference>
<keyword evidence="3" id="KW-0731">Sigma factor</keyword>
<dbReference type="Gene3D" id="1.10.10.10">
    <property type="entry name" value="Winged helix-like DNA-binding domain superfamily/Winged helix DNA-binding domain"/>
    <property type="match status" value="1"/>
</dbReference>
<dbReference type="InterPro" id="IPR013324">
    <property type="entry name" value="RNA_pol_sigma_r3/r4-like"/>
</dbReference>
<dbReference type="Pfam" id="PF04542">
    <property type="entry name" value="Sigma70_r2"/>
    <property type="match status" value="1"/>
</dbReference>
<dbReference type="InterPro" id="IPR014304">
    <property type="entry name" value="RNA_pol_sigma-Z"/>
</dbReference>
<evidence type="ECO:0000313" key="8">
    <source>
        <dbReference type="EMBL" id="SMP13567.1"/>
    </source>
</evidence>
<dbReference type="InterPro" id="IPR036388">
    <property type="entry name" value="WH-like_DNA-bd_sf"/>
</dbReference>
<comment type="caution">
    <text evidence="8">The sequence shown here is derived from an EMBL/GenBank/DDBJ whole genome shotgun (WGS) entry which is preliminary data.</text>
</comment>
<dbReference type="SUPFAM" id="SSF88946">
    <property type="entry name" value="Sigma2 domain of RNA polymerase sigma factors"/>
    <property type="match status" value="1"/>
</dbReference>
<keyword evidence="4" id="KW-0804">Transcription</keyword>
<feature type="domain" description="RNA polymerase sigma factor 70 region 4 type 2" evidence="7">
    <location>
        <begin position="99"/>
        <end position="150"/>
    </location>
</feature>
<accession>A0ABY1NMI7</accession>
<dbReference type="RefSeq" id="WP_283425264.1">
    <property type="nucleotide sequence ID" value="NZ_FXTY01000002.1"/>
</dbReference>
<evidence type="ECO:0000313" key="9">
    <source>
        <dbReference type="Proteomes" id="UP001157961"/>
    </source>
</evidence>
<dbReference type="InterPro" id="IPR014284">
    <property type="entry name" value="RNA_pol_sigma-70_dom"/>
</dbReference>
<dbReference type="EMBL" id="FXTY01000002">
    <property type="protein sequence ID" value="SMP13567.1"/>
    <property type="molecule type" value="Genomic_DNA"/>
</dbReference>
<feature type="domain" description="RNA polymerase sigma-70 region 2" evidence="6">
    <location>
        <begin position="7"/>
        <end position="72"/>
    </location>
</feature>